<keyword evidence="2" id="KW-1185">Reference proteome</keyword>
<name>A0ABU3XH93_9BACI</name>
<comment type="caution">
    <text evidence="1">The sequence shown here is derived from an EMBL/GenBank/DDBJ whole genome shotgun (WGS) entry which is preliminary data.</text>
</comment>
<gene>
    <name evidence="1" type="ORF">RYX56_23145</name>
</gene>
<feature type="non-terminal residue" evidence="1">
    <location>
        <position position="1"/>
    </location>
</feature>
<dbReference type="SUPFAM" id="SSF55781">
    <property type="entry name" value="GAF domain-like"/>
    <property type="match status" value="1"/>
</dbReference>
<accession>A0ABU3XH93</accession>
<feature type="non-terminal residue" evidence="1">
    <location>
        <position position="87"/>
    </location>
</feature>
<sequence length="87" mass="10033">GKGTNADFACIYLYNEKENCFVFQPPSYGKMELPYRITIEEDYELSKYFPFLEKTGGNQLSFPLVSELRTIGVLYVGNKREAVFTEN</sequence>
<organism evidence="1 2">
    <name type="scientific">Alkalihalophilus lindianensis</name>
    <dbReference type="NCBI Taxonomy" id="1630542"/>
    <lineage>
        <taxon>Bacteria</taxon>
        <taxon>Bacillati</taxon>
        <taxon>Bacillota</taxon>
        <taxon>Bacilli</taxon>
        <taxon>Bacillales</taxon>
        <taxon>Bacillaceae</taxon>
        <taxon>Alkalihalophilus</taxon>
    </lineage>
</organism>
<reference evidence="1 2" key="1">
    <citation type="submission" date="2023-10" db="EMBL/GenBank/DDBJ databases">
        <title>Screening of Alkalihalobacillus lindianensis BZ-TG-R113 and Its Alleviation of Salt Stress on Rapeseed Growth.</title>
        <authorList>
            <person name="Zhao B."/>
            <person name="Guo T."/>
        </authorList>
    </citation>
    <scope>NUCLEOTIDE SEQUENCE [LARGE SCALE GENOMIC DNA]</scope>
    <source>
        <strain evidence="1 2">BZ-TG-R113</strain>
    </source>
</reference>
<evidence type="ECO:0000313" key="2">
    <source>
        <dbReference type="Proteomes" id="UP001287282"/>
    </source>
</evidence>
<proteinExistence type="predicted"/>
<evidence type="ECO:0000313" key="1">
    <source>
        <dbReference type="EMBL" id="MDV2687246.1"/>
    </source>
</evidence>
<protein>
    <submittedName>
        <fullName evidence="1">PucR family transcriptional regulator</fullName>
    </submittedName>
</protein>
<dbReference type="EMBL" id="JAWJBA010000488">
    <property type="protein sequence ID" value="MDV2687246.1"/>
    <property type="molecule type" value="Genomic_DNA"/>
</dbReference>
<dbReference type="Proteomes" id="UP001287282">
    <property type="component" value="Unassembled WGS sequence"/>
</dbReference>